<name>A0A364JRR1_9HYPH</name>
<dbReference type="AlphaFoldDB" id="A0A364JRR1"/>
<comment type="caution">
    <text evidence="1">The sequence shown here is derived from an EMBL/GenBank/DDBJ whole genome shotgun (WGS) entry which is preliminary data.</text>
</comment>
<sequence length="282" mass="31760">MVGEYDGSMVQRLALRRALKDLNEQRVSDQRVTTLLLDAKAQGRIPGFPKQSRASLSRATIQRIREADENRLASMRHGTMAMVYNFLCQSEELGTELYDARTRVHSAHSHAPLLEALQRHLGAQRGPLTSDDLRSLEGTFHLYRKAWTTPNHDTYIRCVLRFEWIGDALFYTEEQRFHDPIAKVPVHETDSGVVLPYGMNVVLLGHSESKDLLKFFSLHDFFPYPDGVQPVHTIAGNFIAVYSKGPHPGFRAFAQRVEEGEASPAFFGVGELDPAILEKLSG</sequence>
<keyword evidence="2" id="KW-1185">Reference proteome</keyword>
<proteinExistence type="predicted"/>
<dbReference type="EMBL" id="QLMK01000023">
    <property type="protein sequence ID" value="RAK25536.1"/>
    <property type="molecule type" value="Genomic_DNA"/>
</dbReference>
<dbReference type="OrthoDB" id="8434736at2"/>
<evidence type="ECO:0000313" key="2">
    <source>
        <dbReference type="Proteomes" id="UP000249453"/>
    </source>
</evidence>
<dbReference type="Proteomes" id="UP000249453">
    <property type="component" value="Unassembled WGS sequence"/>
</dbReference>
<accession>A0A364JRR1</accession>
<reference evidence="1 2" key="1">
    <citation type="submission" date="2018-06" db="EMBL/GenBank/DDBJ databases">
        <title>Genomic Encyclopedia of Type Strains, Phase IV (KMG-IV): sequencing the most valuable type-strain genomes for metagenomic binning, comparative biology and taxonomic classification.</title>
        <authorList>
            <person name="Goeker M."/>
        </authorList>
    </citation>
    <scope>NUCLEOTIDE SEQUENCE [LARGE SCALE GENOMIC DNA]</scope>
    <source>
        <strain evidence="1 2">DSM 26720</strain>
    </source>
</reference>
<dbReference type="RefSeq" id="WP_111576427.1">
    <property type="nucleotide sequence ID" value="NZ_JBHEEY010000023.1"/>
</dbReference>
<organism evidence="1 2">
    <name type="scientific">Falsochrobactrum ovis</name>
    <dbReference type="NCBI Taxonomy" id="1293442"/>
    <lineage>
        <taxon>Bacteria</taxon>
        <taxon>Pseudomonadati</taxon>
        <taxon>Pseudomonadota</taxon>
        <taxon>Alphaproteobacteria</taxon>
        <taxon>Hyphomicrobiales</taxon>
        <taxon>Brucellaceae</taxon>
        <taxon>Falsochrobactrum</taxon>
    </lineage>
</organism>
<gene>
    <name evidence="1" type="ORF">C7374_12329</name>
</gene>
<evidence type="ECO:0000313" key="1">
    <source>
        <dbReference type="EMBL" id="RAK25536.1"/>
    </source>
</evidence>
<protein>
    <submittedName>
        <fullName evidence="1">Uncharacterized protein</fullName>
    </submittedName>
</protein>